<dbReference type="GO" id="GO:0016747">
    <property type="term" value="F:acyltransferase activity, transferring groups other than amino-acyl groups"/>
    <property type="evidence" value="ECO:0007669"/>
    <property type="project" value="InterPro"/>
</dbReference>
<dbReference type="Pfam" id="PF00583">
    <property type="entry name" value="Acetyltransf_1"/>
    <property type="match status" value="1"/>
</dbReference>
<protein>
    <submittedName>
        <fullName evidence="2">GNAT family N-acetyltransferase</fullName>
    </submittedName>
</protein>
<dbReference type="Proteomes" id="UP000279760">
    <property type="component" value="Chromosome 1"/>
</dbReference>
<dbReference type="InterPro" id="IPR016181">
    <property type="entry name" value="Acyl_CoA_acyltransferase"/>
</dbReference>
<dbReference type="SUPFAM" id="SSF55729">
    <property type="entry name" value="Acyl-CoA N-acyltransferases (Nat)"/>
    <property type="match status" value="1"/>
</dbReference>
<keyword evidence="2" id="KW-0808">Transferase</keyword>
<dbReference type="PROSITE" id="PS51186">
    <property type="entry name" value="GNAT"/>
    <property type="match status" value="1"/>
</dbReference>
<sequence length="158" mass="17894">MKQVTTQPLNSFPATFQTVEVIELTMLKELERLFQLSWSDFRFDVERKEGIPNPIAALKDGKLIGGLAFTLFSSPEDSGSDKNPPNVIWLNALYVDETWRGQGVAHHLIDCAIHLMSNTEQKTLFAYTDVPLMYLHLGWKTIDSECDENHQVVGVELT</sequence>
<dbReference type="AlphaFoldDB" id="A0A3G4VEL1"/>
<evidence type="ECO:0000313" key="2">
    <source>
        <dbReference type="EMBL" id="AYV22865.1"/>
    </source>
</evidence>
<dbReference type="Gene3D" id="3.40.630.30">
    <property type="match status" value="1"/>
</dbReference>
<gene>
    <name evidence="2" type="ORF">ECB94_17110</name>
</gene>
<reference evidence="2 3" key="1">
    <citation type="submission" date="2018-11" db="EMBL/GenBank/DDBJ databases">
        <title>Complete Genome Sequence of Vbrio mediterranei 117-T6: a Potential Pathogen Bacteria Isolated from the Conchocelis of Pyropia.</title>
        <authorList>
            <person name="Liu Q."/>
        </authorList>
    </citation>
    <scope>NUCLEOTIDE SEQUENCE [LARGE SCALE GENOMIC DNA]</scope>
    <source>
        <strain evidence="2 3">117-T6</strain>
    </source>
</reference>
<dbReference type="EMBL" id="CP033577">
    <property type="protein sequence ID" value="AYV22865.1"/>
    <property type="molecule type" value="Genomic_DNA"/>
</dbReference>
<dbReference type="CDD" id="cd04301">
    <property type="entry name" value="NAT_SF"/>
    <property type="match status" value="1"/>
</dbReference>
<dbReference type="InterPro" id="IPR000182">
    <property type="entry name" value="GNAT_dom"/>
</dbReference>
<evidence type="ECO:0000259" key="1">
    <source>
        <dbReference type="PROSITE" id="PS51186"/>
    </source>
</evidence>
<feature type="domain" description="N-acetyltransferase" evidence="1">
    <location>
        <begin position="14"/>
        <end position="158"/>
    </location>
</feature>
<accession>A0A3G4VEL1</accession>
<name>A0A3G4VEL1_9VIBR</name>
<evidence type="ECO:0000313" key="3">
    <source>
        <dbReference type="Proteomes" id="UP000279760"/>
    </source>
</evidence>
<organism evidence="2 3">
    <name type="scientific">Vibrio mediterranei</name>
    <dbReference type="NCBI Taxonomy" id="689"/>
    <lineage>
        <taxon>Bacteria</taxon>
        <taxon>Pseudomonadati</taxon>
        <taxon>Pseudomonadota</taxon>
        <taxon>Gammaproteobacteria</taxon>
        <taxon>Vibrionales</taxon>
        <taxon>Vibrionaceae</taxon>
        <taxon>Vibrio</taxon>
    </lineage>
</organism>
<proteinExistence type="predicted"/>